<dbReference type="EMBL" id="BBYR01000044">
    <property type="protein sequence ID" value="GAP37224.1"/>
    <property type="molecule type" value="Genomic_DNA"/>
</dbReference>
<dbReference type="InterPro" id="IPR052513">
    <property type="entry name" value="Thioester_dehydratase-like"/>
</dbReference>
<feature type="domain" description="ChsH2 rubredoxin-like zinc ribbon" evidence="2">
    <location>
        <begin position="34"/>
        <end position="67"/>
    </location>
</feature>
<dbReference type="PANTHER" id="PTHR34075:SF5">
    <property type="entry name" value="BLR3430 PROTEIN"/>
    <property type="match status" value="1"/>
</dbReference>
<dbReference type="AlphaFoldDB" id="A0A0K8P3U3"/>
<dbReference type="STRING" id="1547922.ISF6_3079"/>
<evidence type="ECO:0000259" key="1">
    <source>
        <dbReference type="Pfam" id="PF01796"/>
    </source>
</evidence>
<gene>
    <name evidence="3" type="ORF">ISF6_3079</name>
</gene>
<sequence length="145" mass="15552">MNQDTPPAAADAARRFPPRPLAAPMVDSANAPFWQAARDGVLMIKRCGACGEPHWYPRPHCPHCGAPGTAWERASGRGSVYSYTIVRKAGPQPYVFAYVTLDEGVTMLSNLVDIDEAALRIGLPVQVVFVPTDGDGRVPMFTAAG</sequence>
<dbReference type="InterPro" id="IPR012340">
    <property type="entry name" value="NA-bd_OB-fold"/>
</dbReference>
<reference evidence="4" key="1">
    <citation type="submission" date="2015-07" db="EMBL/GenBank/DDBJ databases">
        <title>Discovery of a poly(ethylene terephthalate assimilation.</title>
        <authorList>
            <person name="Yoshida S."/>
            <person name="Hiraga K."/>
            <person name="Takehana T."/>
            <person name="Taniguchi I."/>
            <person name="Yamaji H."/>
            <person name="Maeda Y."/>
            <person name="Toyohara K."/>
            <person name="Miyamoto K."/>
            <person name="Kimura Y."/>
            <person name="Oda K."/>
        </authorList>
    </citation>
    <scope>NUCLEOTIDE SEQUENCE [LARGE SCALE GENOMIC DNA]</scope>
    <source>
        <strain evidence="4">NBRC 110686 / TISTR 2288 / 201-F6</strain>
    </source>
</reference>
<evidence type="ECO:0008006" key="5">
    <source>
        <dbReference type="Google" id="ProtNLM"/>
    </source>
</evidence>
<dbReference type="InterPro" id="IPR022002">
    <property type="entry name" value="ChsH2_Znr"/>
</dbReference>
<name>A0A0K8P3U3_PISS1</name>
<organism evidence="3 4">
    <name type="scientific">Piscinibacter sakaiensis</name>
    <name type="common">Ideonella sakaiensis</name>
    <dbReference type="NCBI Taxonomy" id="1547922"/>
    <lineage>
        <taxon>Bacteria</taxon>
        <taxon>Pseudomonadati</taxon>
        <taxon>Pseudomonadota</taxon>
        <taxon>Betaproteobacteria</taxon>
        <taxon>Burkholderiales</taxon>
        <taxon>Sphaerotilaceae</taxon>
        <taxon>Piscinibacter</taxon>
    </lineage>
</organism>
<comment type="caution">
    <text evidence="3">The sequence shown here is derived from an EMBL/GenBank/DDBJ whole genome shotgun (WGS) entry which is preliminary data.</text>
</comment>
<protein>
    <recommendedName>
        <fullName evidence="5">DNA-binding protein</fullName>
    </recommendedName>
</protein>
<proteinExistence type="predicted"/>
<evidence type="ECO:0000259" key="2">
    <source>
        <dbReference type="Pfam" id="PF12172"/>
    </source>
</evidence>
<keyword evidence="4" id="KW-1185">Reference proteome</keyword>
<dbReference type="Pfam" id="PF12172">
    <property type="entry name" value="zf-ChsH2"/>
    <property type="match status" value="1"/>
</dbReference>
<dbReference type="Proteomes" id="UP000037660">
    <property type="component" value="Unassembled WGS sequence"/>
</dbReference>
<dbReference type="Gene3D" id="6.10.30.10">
    <property type="match status" value="1"/>
</dbReference>
<dbReference type="InterPro" id="IPR002878">
    <property type="entry name" value="ChsH2_C"/>
</dbReference>
<dbReference type="SUPFAM" id="SSF50249">
    <property type="entry name" value="Nucleic acid-binding proteins"/>
    <property type="match status" value="1"/>
</dbReference>
<dbReference type="RefSeq" id="WP_231638174.1">
    <property type="nucleotide sequence ID" value="NZ_BBYR01000044.1"/>
</dbReference>
<reference evidence="3 4" key="2">
    <citation type="journal article" date="2016" name="Science">
        <title>A bacterium that degrades and assimilates poly(ethylene terephthalate).</title>
        <authorList>
            <person name="Yoshida S."/>
            <person name="Hiraga K."/>
            <person name="Takehana T."/>
            <person name="Taniguchi I."/>
            <person name="Yamaji H."/>
            <person name="Maeda Y."/>
            <person name="Toyohara K."/>
            <person name="Miyamoto K."/>
            <person name="Kimura Y."/>
            <person name="Oda K."/>
        </authorList>
    </citation>
    <scope>NUCLEOTIDE SEQUENCE [LARGE SCALE GENOMIC DNA]</scope>
    <source>
        <strain evidence="4">NBRC 110686 / TISTR 2288 / 201-F6</strain>
    </source>
</reference>
<dbReference type="PANTHER" id="PTHR34075">
    <property type="entry name" value="BLR3430 PROTEIN"/>
    <property type="match status" value="1"/>
</dbReference>
<accession>A0A0K8P3U3</accession>
<feature type="domain" description="ChsH2 C-terminal OB-fold" evidence="1">
    <location>
        <begin position="71"/>
        <end position="130"/>
    </location>
</feature>
<evidence type="ECO:0000313" key="3">
    <source>
        <dbReference type="EMBL" id="GAP37224.1"/>
    </source>
</evidence>
<dbReference type="Pfam" id="PF01796">
    <property type="entry name" value="OB_ChsH2_C"/>
    <property type="match status" value="1"/>
</dbReference>
<evidence type="ECO:0000313" key="4">
    <source>
        <dbReference type="Proteomes" id="UP000037660"/>
    </source>
</evidence>